<comment type="caution">
    <text evidence="1">The sequence shown here is derived from an EMBL/GenBank/DDBJ whole genome shotgun (WGS) entry which is preliminary data.</text>
</comment>
<accession>A0AAE0ESF6</accession>
<keyword evidence="2" id="KW-1185">Reference proteome</keyword>
<dbReference type="EMBL" id="LGRX02034085">
    <property type="protein sequence ID" value="KAK3238866.1"/>
    <property type="molecule type" value="Genomic_DNA"/>
</dbReference>
<sequence length="475" mass="53912">MATAETFQALREHHIFQQYLGNKWNIVRTLQTDNPADTLQLIIHSDDPNEKTEEMFYNFPQNTSPTVNADGSLLPEKRVAYSIIEGQTPILYFVALRNNKLTVIELDSANFEEALSLPRHTNRLSAYQNLRSRAEQEENSKEFFIASYVNTAWKASITAPFWQSKRPAPVIDDLGSGGEIPVVQATAARRTAVELAAQRALEGPGGSRAFTGAGANVDMSQVATPSEARKAAEEAAHGWHAKLKVEHAAKLEYEEKAELCKKIEMEHRWPNPTDFDEAAEQGSVFRLHIKCLYHAKGYEACRDQERGWVNEIKSGRKENPWAPFNAAFQSFESKIYIGLTPDMIRFLGEMQNLIDQKQKGKDNTQFMQGLRSTLFEKHGVVYTVYREALISEFVASVPEDTEGGTPYQPGHCEVGGLVEKMARFESEHGFSLPDPEKYPKGFQYIEKRETFEHEYRPRSLAENKVYELWPLRGRS</sequence>
<reference evidence="1 2" key="1">
    <citation type="journal article" date="2015" name="Genome Biol. Evol.">
        <title>Comparative Genomics of a Bacterivorous Green Alga Reveals Evolutionary Causalities and Consequences of Phago-Mixotrophic Mode of Nutrition.</title>
        <authorList>
            <person name="Burns J.A."/>
            <person name="Paasch A."/>
            <person name="Narechania A."/>
            <person name="Kim E."/>
        </authorList>
    </citation>
    <scope>NUCLEOTIDE SEQUENCE [LARGE SCALE GENOMIC DNA]</scope>
    <source>
        <strain evidence="1 2">PLY_AMNH</strain>
    </source>
</reference>
<dbReference type="Proteomes" id="UP001190700">
    <property type="component" value="Unassembled WGS sequence"/>
</dbReference>
<evidence type="ECO:0000313" key="2">
    <source>
        <dbReference type="Proteomes" id="UP001190700"/>
    </source>
</evidence>
<gene>
    <name evidence="1" type="ORF">CYMTET_51160</name>
</gene>
<proteinExistence type="predicted"/>
<name>A0AAE0ESF6_9CHLO</name>
<evidence type="ECO:0000313" key="1">
    <source>
        <dbReference type="EMBL" id="KAK3238866.1"/>
    </source>
</evidence>
<dbReference type="AlphaFoldDB" id="A0AAE0ESF6"/>
<protein>
    <submittedName>
        <fullName evidence="1">Uncharacterized protein</fullName>
    </submittedName>
</protein>
<organism evidence="1 2">
    <name type="scientific">Cymbomonas tetramitiformis</name>
    <dbReference type="NCBI Taxonomy" id="36881"/>
    <lineage>
        <taxon>Eukaryota</taxon>
        <taxon>Viridiplantae</taxon>
        <taxon>Chlorophyta</taxon>
        <taxon>Pyramimonadophyceae</taxon>
        <taxon>Pyramimonadales</taxon>
        <taxon>Pyramimonadaceae</taxon>
        <taxon>Cymbomonas</taxon>
    </lineage>
</organism>